<organism evidence="1">
    <name type="scientific">Arundo donax</name>
    <name type="common">Giant reed</name>
    <name type="synonym">Donax arundinaceus</name>
    <dbReference type="NCBI Taxonomy" id="35708"/>
    <lineage>
        <taxon>Eukaryota</taxon>
        <taxon>Viridiplantae</taxon>
        <taxon>Streptophyta</taxon>
        <taxon>Embryophyta</taxon>
        <taxon>Tracheophyta</taxon>
        <taxon>Spermatophyta</taxon>
        <taxon>Magnoliopsida</taxon>
        <taxon>Liliopsida</taxon>
        <taxon>Poales</taxon>
        <taxon>Poaceae</taxon>
        <taxon>PACMAD clade</taxon>
        <taxon>Arundinoideae</taxon>
        <taxon>Arundineae</taxon>
        <taxon>Arundo</taxon>
    </lineage>
</organism>
<dbReference type="AlphaFoldDB" id="A0A0A9C5L6"/>
<proteinExistence type="predicted"/>
<dbReference type="EMBL" id="GBRH01231083">
    <property type="protein sequence ID" value="JAD66812.1"/>
    <property type="molecule type" value="Transcribed_RNA"/>
</dbReference>
<sequence>MNCFSILTHKLTRGARPLPFPMLLPAAESSCSFCHAKLSRRVSPFPSLLPLPPALATSSFCHDWATDSAELWQ</sequence>
<evidence type="ECO:0000313" key="1">
    <source>
        <dbReference type="EMBL" id="JAD66812.1"/>
    </source>
</evidence>
<reference evidence="1" key="1">
    <citation type="submission" date="2014-09" db="EMBL/GenBank/DDBJ databases">
        <authorList>
            <person name="Magalhaes I.L.F."/>
            <person name="Oliveira U."/>
            <person name="Santos F.R."/>
            <person name="Vidigal T.H.D.A."/>
            <person name="Brescovit A.D."/>
            <person name="Santos A.J."/>
        </authorList>
    </citation>
    <scope>NUCLEOTIDE SEQUENCE</scope>
    <source>
        <tissue evidence="1">Shoot tissue taken approximately 20 cm above the soil surface</tissue>
    </source>
</reference>
<accession>A0A0A9C5L6</accession>
<reference evidence="1" key="2">
    <citation type="journal article" date="2015" name="Data Brief">
        <title>Shoot transcriptome of the giant reed, Arundo donax.</title>
        <authorList>
            <person name="Barrero R.A."/>
            <person name="Guerrero F.D."/>
            <person name="Moolhuijzen P."/>
            <person name="Goolsby J.A."/>
            <person name="Tidwell J."/>
            <person name="Bellgard S.E."/>
            <person name="Bellgard M.I."/>
        </authorList>
    </citation>
    <scope>NUCLEOTIDE SEQUENCE</scope>
    <source>
        <tissue evidence="1">Shoot tissue taken approximately 20 cm above the soil surface</tissue>
    </source>
</reference>
<name>A0A0A9C5L6_ARUDO</name>
<protein>
    <submittedName>
        <fullName evidence="1">Uncharacterized protein</fullName>
    </submittedName>
</protein>